<comment type="caution">
    <text evidence="2">The sequence shown here is derived from an EMBL/GenBank/DDBJ whole genome shotgun (WGS) entry which is preliminary data.</text>
</comment>
<evidence type="ECO:0000313" key="3">
    <source>
        <dbReference type="Proteomes" id="UP000324222"/>
    </source>
</evidence>
<organism evidence="2 3">
    <name type="scientific">Portunus trituberculatus</name>
    <name type="common">Swimming crab</name>
    <name type="synonym">Neptunus trituberculatus</name>
    <dbReference type="NCBI Taxonomy" id="210409"/>
    <lineage>
        <taxon>Eukaryota</taxon>
        <taxon>Metazoa</taxon>
        <taxon>Ecdysozoa</taxon>
        <taxon>Arthropoda</taxon>
        <taxon>Crustacea</taxon>
        <taxon>Multicrustacea</taxon>
        <taxon>Malacostraca</taxon>
        <taxon>Eumalacostraca</taxon>
        <taxon>Eucarida</taxon>
        <taxon>Decapoda</taxon>
        <taxon>Pleocyemata</taxon>
        <taxon>Brachyura</taxon>
        <taxon>Eubrachyura</taxon>
        <taxon>Portunoidea</taxon>
        <taxon>Portunidae</taxon>
        <taxon>Portuninae</taxon>
        <taxon>Portunus</taxon>
    </lineage>
</organism>
<protein>
    <submittedName>
        <fullName evidence="2">Uncharacterized protein</fullName>
    </submittedName>
</protein>
<evidence type="ECO:0000313" key="2">
    <source>
        <dbReference type="EMBL" id="MPC11387.1"/>
    </source>
</evidence>
<proteinExistence type="predicted"/>
<feature type="region of interest" description="Disordered" evidence="1">
    <location>
        <begin position="137"/>
        <end position="156"/>
    </location>
</feature>
<feature type="compositionally biased region" description="Basic residues" evidence="1">
    <location>
        <begin position="21"/>
        <end position="31"/>
    </location>
</feature>
<keyword evidence="3" id="KW-1185">Reference proteome</keyword>
<reference evidence="2 3" key="1">
    <citation type="submission" date="2019-05" db="EMBL/GenBank/DDBJ databases">
        <title>Another draft genome of Portunus trituberculatus and its Hox gene families provides insights of decapod evolution.</title>
        <authorList>
            <person name="Jeong J.-H."/>
            <person name="Song I."/>
            <person name="Kim S."/>
            <person name="Choi T."/>
            <person name="Kim D."/>
            <person name="Ryu S."/>
            <person name="Kim W."/>
        </authorList>
    </citation>
    <scope>NUCLEOTIDE SEQUENCE [LARGE SCALE GENOMIC DNA]</scope>
    <source>
        <tissue evidence="2">Muscle</tissue>
    </source>
</reference>
<evidence type="ECO:0000256" key="1">
    <source>
        <dbReference type="SAM" id="MobiDB-lite"/>
    </source>
</evidence>
<name>A0A5B7CNU5_PORTR</name>
<sequence>MEDTTPHYTTPKTPTTEQKTTRKKIRKKKKNSNLIIKPYNKTQKKTPKKTTENEENNSNHHKHNTTVRSARTPPPPHSWYPGGWPGGEGRQQAAPVHVPGRSGRGWTQVSRGACLRAQYTPVTWYGGCWGLGVSRSRSTAEPRRREGRRRPVAGLTSGPARGIEGFAAVLGALRGSRSLATLVRPRSATPRRHRLRKMEISAPGCLLPRRPLCSVRHHLCFDRYLSCK</sequence>
<dbReference type="Proteomes" id="UP000324222">
    <property type="component" value="Unassembled WGS sequence"/>
</dbReference>
<accession>A0A5B7CNU5</accession>
<gene>
    <name evidence="2" type="ORF">E2C01_004050</name>
</gene>
<dbReference type="AlphaFoldDB" id="A0A5B7CNU5"/>
<feature type="compositionally biased region" description="Low complexity" evidence="1">
    <location>
        <begin position="1"/>
        <end position="18"/>
    </location>
</feature>
<feature type="region of interest" description="Disordered" evidence="1">
    <location>
        <begin position="1"/>
        <end position="106"/>
    </location>
</feature>
<dbReference type="EMBL" id="VSRR010000160">
    <property type="protein sequence ID" value="MPC11387.1"/>
    <property type="molecule type" value="Genomic_DNA"/>
</dbReference>